<name>A0ABS5WMM7_9FLAO</name>
<keyword evidence="1" id="KW-1133">Transmembrane helix</keyword>
<dbReference type="InterPro" id="IPR025060">
    <property type="entry name" value="DUF3999"/>
</dbReference>
<evidence type="ECO:0000256" key="1">
    <source>
        <dbReference type="SAM" id="Phobius"/>
    </source>
</evidence>
<keyword evidence="1" id="KW-0472">Membrane</keyword>
<organism evidence="2 3">
    <name type="scientific">Zobellia barbeyronii</name>
    <dbReference type="NCBI Taxonomy" id="2748009"/>
    <lineage>
        <taxon>Bacteria</taxon>
        <taxon>Pseudomonadati</taxon>
        <taxon>Bacteroidota</taxon>
        <taxon>Flavobacteriia</taxon>
        <taxon>Flavobacteriales</taxon>
        <taxon>Flavobacteriaceae</taxon>
        <taxon>Zobellia</taxon>
    </lineage>
</organism>
<gene>
    <name evidence="2" type="ORF">HW347_19180</name>
</gene>
<accession>A0ABS5WMM7</accession>
<dbReference type="Pfam" id="PF13163">
    <property type="entry name" value="DUF3999"/>
    <property type="match status" value="1"/>
</dbReference>
<comment type="caution">
    <text evidence="2">The sequence shown here is derived from an EMBL/GenBank/DDBJ whole genome shotgun (WGS) entry which is preliminary data.</text>
</comment>
<reference evidence="3" key="2">
    <citation type="submission" date="2023-07" db="EMBL/GenBank/DDBJ databases">
        <title>Zobellia barbeyronii sp. nov., a new marine flavobacterium, isolated from green and red algae.</title>
        <authorList>
            <person name="Nedashkovskaya O.I."/>
            <person name="Otstavnykh N."/>
            <person name="Zhukova N."/>
            <person name="Guzev K."/>
            <person name="Chausova V."/>
            <person name="Tekutyeva L."/>
            <person name="Mikhailov V."/>
            <person name="Isaeva M."/>
        </authorList>
    </citation>
    <scope>NUCLEOTIDE SEQUENCE [LARGE SCALE GENOMIC DNA]</scope>
    <source>
        <strain evidence="3">KMM 6746</strain>
    </source>
</reference>
<evidence type="ECO:0000313" key="3">
    <source>
        <dbReference type="Proteomes" id="UP000740413"/>
    </source>
</evidence>
<dbReference type="Proteomes" id="UP000740413">
    <property type="component" value="Unassembled WGS sequence"/>
</dbReference>
<protein>
    <submittedName>
        <fullName evidence="2">DUF3999 family protein</fullName>
    </submittedName>
</protein>
<reference evidence="2 3" key="1">
    <citation type="submission" date="2020-06" db="EMBL/GenBank/DDBJ databases">
        <authorList>
            <person name="Isaeva M.P."/>
            <person name="Chernysheva N.Y."/>
        </authorList>
    </citation>
    <scope>NUCLEOTIDE SEQUENCE [LARGE SCALE GENOMIC DNA]</scope>
    <source>
        <strain evidence="2 3">KMM 6746</strain>
    </source>
</reference>
<sequence length="407" mass="46939">MKLKNKLLIFFGWWSCTMAFGQLSTYEYKQELKGISEQWHTVTLPNQVFHNTNDNLSDIRIYGITESDTLEAPYILKVASEKNSKKEIAFKLLNAASNKDGYYFTYEVPTTEPINKIDLEFNQTNFNWHIVLEGSQTQNEWFQILDDYRILSIQNEQTNYTFSTLNLPQSKYKYYRLLVKSKVKPELKQAKISLDGSVGASYNTYPTTFMNIKQKGKTTVVDIDLNQRLPLSFLKLNISDKVDYYRPMTLQYISDSVTTEKGLKYTYNNLYRGTLSSVDSTGFKFASTLAQKLRLVIQNNDNQALQIESAVAKGYTHELLVRFDNPADYFLAYGNKNAQLPRYDIQQIASAVPENAPSIDLGDVLEISKQKKTLKKPLFESKVWLWLVMGAVIVVLGWFTLRMMAKR</sequence>
<feature type="transmembrane region" description="Helical" evidence="1">
    <location>
        <begin position="383"/>
        <end position="401"/>
    </location>
</feature>
<dbReference type="EMBL" id="JACATN010000007">
    <property type="protein sequence ID" value="MBT2163402.1"/>
    <property type="molecule type" value="Genomic_DNA"/>
</dbReference>
<keyword evidence="1" id="KW-0812">Transmembrane</keyword>
<evidence type="ECO:0000313" key="2">
    <source>
        <dbReference type="EMBL" id="MBT2163402.1"/>
    </source>
</evidence>
<keyword evidence="3" id="KW-1185">Reference proteome</keyword>
<proteinExistence type="predicted"/>
<dbReference type="RefSeq" id="WP_214613354.1">
    <property type="nucleotide sequence ID" value="NZ_JACATN010000007.1"/>
</dbReference>